<proteinExistence type="predicted"/>
<keyword evidence="1" id="KW-0732">Signal</keyword>
<dbReference type="Proteomes" id="UP000803844">
    <property type="component" value="Unassembled WGS sequence"/>
</dbReference>
<evidence type="ECO:0000313" key="3">
    <source>
        <dbReference type="Proteomes" id="UP000803844"/>
    </source>
</evidence>
<evidence type="ECO:0008006" key="4">
    <source>
        <dbReference type="Google" id="ProtNLM"/>
    </source>
</evidence>
<dbReference type="AlphaFoldDB" id="A0A9P4XTF0"/>
<gene>
    <name evidence="2" type="ORF">M406DRAFT_103437</name>
</gene>
<name>A0A9P4XTF0_CRYP1</name>
<comment type="caution">
    <text evidence="2">The sequence shown here is derived from an EMBL/GenBank/DDBJ whole genome shotgun (WGS) entry which is preliminary data.</text>
</comment>
<reference evidence="2" key="1">
    <citation type="journal article" date="2020" name="Phytopathology">
        <title>Genome sequence of the chestnut blight fungus Cryphonectria parasitica EP155: A fundamental resource for an archetypical invasive plant pathogen.</title>
        <authorList>
            <person name="Crouch J.A."/>
            <person name="Dawe A."/>
            <person name="Aerts A."/>
            <person name="Barry K."/>
            <person name="Churchill A.C.L."/>
            <person name="Grimwood J."/>
            <person name="Hillman B."/>
            <person name="Milgroom M.G."/>
            <person name="Pangilinan J."/>
            <person name="Smith M."/>
            <person name="Salamov A."/>
            <person name="Schmutz J."/>
            <person name="Yadav J."/>
            <person name="Grigoriev I.V."/>
            <person name="Nuss D."/>
        </authorList>
    </citation>
    <scope>NUCLEOTIDE SEQUENCE</scope>
    <source>
        <strain evidence="2">EP155</strain>
    </source>
</reference>
<accession>A0A9P4XTF0</accession>
<feature type="chain" id="PRO_5040499139" description="Secreted protein" evidence="1">
    <location>
        <begin position="18"/>
        <end position="78"/>
    </location>
</feature>
<evidence type="ECO:0000313" key="2">
    <source>
        <dbReference type="EMBL" id="KAF3760664.1"/>
    </source>
</evidence>
<organism evidence="2 3">
    <name type="scientific">Cryphonectria parasitica (strain ATCC 38755 / EP155)</name>
    <dbReference type="NCBI Taxonomy" id="660469"/>
    <lineage>
        <taxon>Eukaryota</taxon>
        <taxon>Fungi</taxon>
        <taxon>Dikarya</taxon>
        <taxon>Ascomycota</taxon>
        <taxon>Pezizomycotina</taxon>
        <taxon>Sordariomycetes</taxon>
        <taxon>Sordariomycetidae</taxon>
        <taxon>Diaporthales</taxon>
        <taxon>Cryphonectriaceae</taxon>
        <taxon>Cryphonectria-Endothia species complex</taxon>
        <taxon>Cryphonectria</taxon>
    </lineage>
</organism>
<dbReference type="GeneID" id="63832196"/>
<sequence>MMCWAKLALIVQVLVDAYFYAAGRGTKTCLVLVHEHDLMDGGGLDVNRTRGRRYEIAGKSDRPSTMGGRLVWLSSERR</sequence>
<keyword evidence="3" id="KW-1185">Reference proteome</keyword>
<feature type="signal peptide" evidence="1">
    <location>
        <begin position="1"/>
        <end position="17"/>
    </location>
</feature>
<dbReference type="RefSeq" id="XP_040771643.1">
    <property type="nucleotide sequence ID" value="XM_040915067.1"/>
</dbReference>
<dbReference type="EMBL" id="MU032352">
    <property type="protein sequence ID" value="KAF3760664.1"/>
    <property type="molecule type" value="Genomic_DNA"/>
</dbReference>
<evidence type="ECO:0000256" key="1">
    <source>
        <dbReference type="SAM" id="SignalP"/>
    </source>
</evidence>
<protein>
    <recommendedName>
        <fullName evidence="4">Secreted protein</fullName>
    </recommendedName>
</protein>